<dbReference type="InterPro" id="IPR008278">
    <property type="entry name" value="4-PPantetheinyl_Trfase_dom"/>
</dbReference>
<dbReference type="SUPFAM" id="SSF56214">
    <property type="entry name" value="4'-phosphopantetheinyl transferase"/>
    <property type="match status" value="1"/>
</dbReference>
<comment type="catalytic activity">
    <reaction evidence="8">
        <text>apo-[ACP] + CoA = holo-[ACP] + adenosine 3',5'-bisphosphate + H(+)</text>
        <dbReference type="Rhea" id="RHEA:12068"/>
        <dbReference type="Rhea" id="RHEA-COMP:9685"/>
        <dbReference type="Rhea" id="RHEA-COMP:9690"/>
        <dbReference type="ChEBI" id="CHEBI:15378"/>
        <dbReference type="ChEBI" id="CHEBI:29999"/>
        <dbReference type="ChEBI" id="CHEBI:57287"/>
        <dbReference type="ChEBI" id="CHEBI:58343"/>
        <dbReference type="ChEBI" id="CHEBI:64479"/>
        <dbReference type="EC" id="2.7.8.7"/>
    </reaction>
</comment>
<accession>A0ABX0A277</accession>
<feature type="binding site" evidence="8">
    <location>
        <position position="8"/>
    </location>
    <ligand>
        <name>Mg(2+)</name>
        <dbReference type="ChEBI" id="CHEBI:18420"/>
    </ligand>
</feature>
<keyword evidence="2 8" id="KW-0808">Transferase</keyword>
<dbReference type="NCBIfam" id="TIGR00516">
    <property type="entry name" value="acpS"/>
    <property type="match status" value="1"/>
</dbReference>
<evidence type="ECO:0000256" key="5">
    <source>
        <dbReference type="ARBA" id="ARBA00022842"/>
    </source>
</evidence>
<dbReference type="Proteomes" id="UP000743899">
    <property type="component" value="Unassembled WGS sequence"/>
</dbReference>
<dbReference type="EMBL" id="JAACYS010000025">
    <property type="protein sequence ID" value="NCU17533.1"/>
    <property type="molecule type" value="Genomic_DNA"/>
</dbReference>
<dbReference type="Gene3D" id="3.90.470.20">
    <property type="entry name" value="4'-phosphopantetheinyl transferase domain"/>
    <property type="match status" value="1"/>
</dbReference>
<feature type="domain" description="4'-phosphopantetheinyl transferase" evidence="9">
    <location>
        <begin position="4"/>
        <end position="110"/>
    </location>
</feature>
<evidence type="ECO:0000313" key="10">
    <source>
        <dbReference type="EMBL" id="NCU17533.1"/>
    </source>
</evidence>
<evidence type="ECO:0000256" key="3">
    <source>
        <dbReference type="ARBA" id="ARBA00022723"/>
    </source>
</evidence>
<dbReference type="InterPro" id="IPR002582">
    <property type="entry name" value="ACPS"/>
</dbReference>
<dbReference type="EC" id="2.7.8.7" evidence="8"/>
<keyword evidence="11" id="KW-1185">Reference proteome</keyword>
<reference evidence="10 11" key="1">
    <citation type="submission" date="2020-01" db="EMBL/GenBank/DDBJ databases">
        <title>A novel Bacillus sp. from Pasinler.</title>
        <authorList>
            <person name="Adiguzel A."/>
            <person name="Ay H."/>
            <person name="Baltaci M.O."/>
        </authorList>
    </citation>
    <scope>NUCLEOTIDE SEQUENCE [LARGE SCALE GENOMIC DNA]</scope>
    <source>
        <strain evidence="10 11">P1</strain>
    </source>
</reference>
<evidence type="ECO:0000256" key="8">
    <source>
        <dbReference type="HAMAP-Rule" id="MF_00101"/>
    </source>
</evidence>
<evidence type="ECO:0000256" key="2">
    <source>
        <dbReference type="ARBA" id="ARBA00022679"/>
    </source>
</evidence>
<dbReference type="NCBIfam" id="TIGR00556">
    <property type="entry name" value="pantethn_trn"/>
    <property type="match status" value="1"/>
</dbReference>
<dbReference type="GO" id="GO:0008897">
    <property type="term" value="F:holo-[acyl-carrier-protein] synthase activity"/>
    <property type="evidence" value="ECO:0007669"/>
    <property type="project" value="UniProtKB-EC"/>
</dbReference>
<keyword evidence="7 8" id="KW-0275">Fatty acid biosynthesis</keyword>
<dbReference type="InterPro" id="IPR004568">
    <property type="entry name" value="Ppantetheine-prot_Trfase_dom"/>
</dbReference>
<comment type="similarity">
    <text evidence="8">Belongs to the P-Pant transferase superfamily. AcpS family.</text>
</comment>
<keyword evidence="8" id="KW-0963">Cytoplasm</keyword>
<feature type="binding site" evidence="8">
    <location>
        <position position="58"/>
    </location>
    <ligand>
        <name>Mg(2+)</name>
        <dbReference type="ChEBI" id="CHEBI:18420"/>
    </ligand>
</feature>
<dbReference type="Pfam" id="PF01648">
    <property type="entry name" value="ACPS"/>
    <property type="match status" value="1"/>
</dbReference>
<comment type="function">
    <text evidence="8">Transfers the 4'-phosphopantetheine moiety from coenzyme A to a Ser of acyl-carrier-protein.</text>
</comment>
<keyword evidence="4 8" id="KW-0276">Fatty acid metabolism</keyword>
<name>A0ABX0A277_9BACI</name>
<keyword evidence="5 8" id="KW-0460">Magnesium</keyword>
<evidence type="ECO:0000313" key="11">
    <source>
        <dbReference type="Proteomes" id="UP000743899"/>
    </source>
</evidence>
<gene>
    <name evidence="8" type="primary">acpS</name>
    <name evidence="10" type="ORF">GW534_07110</name>
</gene>
<keyword evidence="3 8" id="KW-0479">Metal-binding</keyword>
<dbReference type="HAMAP" id="MF_00101">
    <property type="entry name" value="AcpS"/>
    <property type="match status" value="1"/>
</dbReference>
<evidence type="ECO:0000259" key="9">
    <source>
        <dbReference type="Pfam" id="PF01648"/>
    </source>
</evidence>
<protein>
    <recommendedName>
        <fullName evidence="8">Holo-[acyl-carrier-protein] synthase</fullName>
        <shortName evidence="8">Holo-ACP synthase</shortName>
        <ecNumber evidence="8">2.7.8.7</ecNumber>
    </recommendedName>
    <alternativeName>
        <fullName evidence="8">4'-phosphopantetheinyl transferase AcpS</fullName>
    </alternativeName>
</protein>
<evidence type="ECO:0000256" key="1">
    <source>
        <dbReference type="ARBA" id="ARBA00022516"/>
    </source>
</evidence>
<dbReference type="RefSeq" id="WP_161920365.1">
    <property type="nucleotide sequence ID" value="NZ_JAACYS010000025.1"/>
</dbReference>
<organism evidence="10 11">
    <name type="scientific">Pallidibacillus pasinlerensis</name>
    <dbReference type="NCBI Taxonomy" id="2703818"/>
    <lineage>
        <taxon>Bacteria</taxon>
        <taxon>Bacillati</taxon>
        <taxon>Bacillota</taxon>
        <taxon>Bacilli</taxon>
        <taxon>Bacillales</taxon>
        <taxon>Bacillaceae</taxon>
        <taxon>Pallidibacillus</taxon>
    </lineage>
</organism>
<keyword evidence="1 8" id="KW-0444">Lipid biosynthesis</keyword>
<evidence type="ECO:0000256" key="4">
    <source>
        <dbReference type="ARBA" id="ARBA00022832"/>
    </source>
</evidence>
<proteinExistence type="inferred from homology"/>
<evidence type="ECO:0000256" key="7">
    <source>
        <dbReference type="ARBA" id="ARBA00023160"/>
    </source>
</evidence>
<comment type="subcellular location">
    <subcellularLocation>
        <location evidence="8">Cytoplasm</location>
    </subcellularLocation>
</comment>
<sequence>MIKGIGMDIVELERIKQTYERNPKFKNRILTETERIKFESLSEKRKIEYLAGRFAAKEAFSKAYGTGIGKDLSFLDIEIVTDDRGKPHIVKPMQTGVHLTITHSDQYALAQVIIEEVNN</sequence>
<comment type="caution">
    <text evidence="10">The sequence shown here is derived from an EMBL/GenBank/DDBJ whole genome shotgun (WGS) entry which is preliminary data.</text>
</comment>
<keyword evidence="6 8" id="KW-0443">Lipid metabolism</keyword>
<dbReference type="InterPro" id="IPR037143">
    <property type="entry name" value="4-PPantetheinyl_Trfase_dom_sf"/>
</dbReference>
<comment type="cofactor">
    <cofactor evidence="8">
        <name>Mg(2+)</name>
        <dbReference type="ChEBI" id="CHEBI:18420"/>
    </cofactor>
</comment>
<evidence type="ECO:0000256" key="6">
    <source>
        <dbReference type="ARBA" id="ARBA00023098"/>
    </source>
</evidence>